<sequence>MLIAAAVCPHPPLLVPDLAGAAAHELDPVRAACDRAVRLLAAATPDRLVVVGPGGRTARHPADAAGGLAPYGVDLRVGVGPAVLPLALTVGRWLAERNGIEPAGFVELAADAGPRECRAAGAELAASAPRVAALVMGDGSARRTERSPGRFDDRAVGFDDAVDAALAAGDVAALAGLDPDLARELMAAGRPAWQALAGAAEGAGLAAERLAYEAPYGVGYFVALWR</sequence>
<name>A0ABW2KJM7_9ACTN</name>
<protein>
    <recommendedName>
        <fullName evidence="3">Extradiol ring-cleavage dioxygenase class III enzyme subunit B domain-containing protein</fullName>
    </recommendedName>
</protein>
<dbReference type="Proteomes" id="UP001596540">
    <property type="component" value="Unassembled WGS sequence"/>
</dbReference>
<evidence type="ECO:0000313" key="1">
    <source>
        <dbReference type="EMBL" id="MFC7329593.1"/>
    </source>
</evidence>
<gene>
    <name evidence="1" type="ORF">ACFQRF_17830</name>
</gene>
<dbReference type="Gene3D" id="3.40.830.10">
    <property type="entry name" value="LigB-like"/>
    <property type="match status" value="2"/>
</dbReference>
<comment type="caution">
    <text evidence="1">The sequence shown here is derived from an EMBL/GenBank/DDBJ whole genome shotgun (WGS) entry which is preliminary data.</text>
</comment>
<accession>A0ABW2KJM7</accession>
<dbReference type="RefSeq" id="WP_379872240.1">
    <property type="nucleotide sequence ID" value="NZ_JBHTBH010000008.1"/>
</dbReference>
<keyword evidence="2" id="KW-1185">Reference proteome</keyword>
<evidence type="ECO:0000313" key="2">
    <source>
        <dbReference type="Proteomes" id="UP001596540"/>
    </source>
</evidence>
<evidence type="ECO:0008006" key="3">
    <source>
        <dbReference type="Google" id="ProtNLM"/>
    </source>
</evidence>
<proteinExistence type="predicted"/>
<organism evidence="1 2">
    <name type="scientific">Marinactinospora rubrisoli</name>
    <dbReference type="NCBI Taxonomy" id="2715399"/>
    <lineage>
        <taxon>Bacteria</taxon>
        <taxon>Bacillati</taxon>
        <taxon>Actinomycetota</taxon>
        <taxon>Actinomycetes</taxon>
        <taxon>Streptosporangiales</taxon>
        <taxon>Nocardiopsidaceae</taxon>
        <taxon>Marinactinospora</taxon>
    </lineage>
</organism>
<dbReference type="EMBL" id="JBHTBH010000008">
    <property type="protein sequence ID" value="MFC7329593.1"/>
    <property type="molecule type" value="Genomic_DNA"/>
</dbReference>
<dbReference type="SUPFAM" id="SSF53213">
    <property type="entry name" value="LigB-like"/>
    <property type="match status" value="1"/>
</dbReference>
<reference evidence="2" key="1">
    <citation type="journal article" date="2019" name="Int. J. Syst. Evol. Microbiol.">
        <title>The Global Catalogue of Microorganisms (GCM) 10K type strain sequencing project: providing services to taxonomists for standard genome sequencing and annotation.</title>
        <authorList>
            <consortium name="The Broad Institute Genomics Platform"/>
            <consortium name="The Broad Institute Genome Sequencing Center for Infectious Disease"/>
            <person name="Wu L."/>
            <person name="Ma J."/>
        </authorList>
    </citation>
    <scope>NUCLEOTIDE SEQUENCE [LARGE SCALE GENOMIC DNA]</scope>
    <source>
        <strain evidence="2">CGMCC 4.7382</strain>
    </source>
</reference>